<dbReference type="GO" id="GO:0016491">
    <property type="term" value="F:oxidoreductase activity"/>
    <property type="evidence" value="ECO:0007669"/>
    <property type="project" value="UniProtKB-ARBA"/>
</dbReference>
<evidence type="ECO:0000313" key="2">
    <source>
        <dbReference type="EMBL" id="SVA71866.1"/>
    </source>
</evidence>
<dbReference type="SUPFAM" id="SSF51735">
    <property type="entry name" value="NAD(P)-binding Rossmann-fold domains"/>
    <property type="match status" value="1"/>
</dbReference>
<dbReference type="Pfam" id="PF02423">
    <property type="entry name" value="OCD_Mu_crystall"/>
    <property type="match status" value="1"/>
</dbReference>
<protein>
    <recommendedName>
        <fullName evidence="3">Ornithine cyclodeaminase</fullName>
    </recommendedName>
</protein>
<dbReference type="GO" id="GO:0019752">
    <property type="term" value="P:carboxylic acid metabolic process"/>
    <property type="evidence" value="ECO:0007669"/>
    <property type="project" value="UniProtKB-ARBA"/>
</dbReference>
<comment type="similarity">
    <text evidence="1">Belongs to the ornithine cyclodeaminase/mu-crystallin family.</text>
</comment>
<sequence>MKIRILSSDDVRQALPMETAIEGMKLAFSRFSSGRVEMPLRSRVHVPEQEGVLLTMPAAIPDDGEMAVKIVTVFGTNPARGFPLIHAAVLIFDADNGQVKALMDGEVLTAVRTGAGVGAATDLLAPEDAVTVAIIGSGKQACSQLDAVCTVRSIRQAWVYSPNSEHAQTFAEEMSGVGPIPNNVQAVSSSAEAVKNADIVCTATTSTTPVVSFKNLKQGVHLNAVGSFQPTMQEIDSETIQNALVFADSRESALVETGDIVTPLKQGLITVDNIHAEIGELINRTKSGRTSPEQMTFFKSCGVAVQDTVSAGIALKNAERQNLGTIVSI</sequence>
<accession>A0A381Y420</accession>
<dbReference type="GO" id="GO:0005737">
    <property type="term" value="C:cytoplasm"/>
    <property type="evidence" value="ECO:0007669"/>
    <property type="project" value="TreeGrafter"/>
</dbReference>
<dbReference type="InterPro" id="IPR036291">
    <property type="entry name" value="NAD(P)-bd_dom_sf"/>
</dbReference>
<dbReference type="InterPro" id="IPR003462">
    <property type="entry name" value="ODC_Mu_crystall"/>
</dbReference>
<dbReference type="PANTHER" id="PTHR13812">
    <property type="entry name" value="KETIMINE REDUCTASE MU-CRYSTALLIN"/>
    <property type="match status" value="1"/>
</dbReference>
<gene>
    <name evidence="2" type="ORF">METZ01_LOCUS124720</name>
</gene>
<dbReference type="PIRSF" id="PIRSF001439">
    <property type="entry name" value="CryM"/>
    <property type="match status" value="1"/>
</dbReference>
<evidence type="ECO:0000256" key="1">
    <source>
        <dbReference type="ARBA" id="ARBA00008903"/>
    </source>
</evidence>
<organism evidence="2">
    <name type="scientific">marine metagenome</name>
    <dbReference type="NCBI Taxonomy" id="408172"/>
    <lineage>
        <taxon>unclassified sequences</taxon>
        <taxon>metagenomes</taxon>
        <taxon>ecological metagenomes</taxon>
    </lineage>
</organism>
<dbReference type="Gene3D" id="3.40.50.720">
    <property type="entry name" value="NAD(P)-binding Rossmann-like Domain"/>
    <property type="match status" value="1"/>
</dbReference>
<dbReference type="InterPro" id="IPR023401">
    <property type="entry name" value="ODC_N"/>
</dbReference>
<name>A0A381Y420_9ZZZZ</name>
<proteinExistence type="inferred from homology"/>
<evidence type="ECO:0008006" key="3">
    <source>
        <dbReference type="Google" id="ProtNLM"/>
    </source>
</evidence>
<dbReference type="AlphaFoldDB" id="A0A381Y420"/>
<dbReference type="Gene3D" id="3.30.1780.10">
    <property type="entry name" value="ornithine cyclodeaminase, domain 1"/>
    <property type="match status" value="1"/>
</dbReference>
<dbReference type="PANTHER" id="PTHR13812:SF19">
    <property type="entry name" value="KETIMINE REDUCTASE MU-CRYSTALLIN"/>
    <property type="match status" value="1"/>
</dbReference>
<dbReference type="EMBL" id="UINC01017362">
    <property type="protein sequence ID" value="SVA71866.1"/>
    <property type="molecule type" value="Genomic_DNA"/>
</dbReference>
<reference evidence="2" key="1">
    <citation type="submission" date="2018-05" db="EMBL/GenBank/DDBJ databases">
        <authorList>
            <person name="Lanie J.A."/>
            <person name="Ng W.-L."/>
            <person name="Kazmierczak K.M."/>
            <person name="Andrzejewski T.M."/>
            <person name="Davidsen T.M."/>
            <person name="Wayne K.J."/>
            <person name="Tettelin H."/>
            <person name="Glass J.I."/>
            <person name="Rusch D."/>
            <person name="Podicherti R."/>
            <person name="Tsui H.-C.T."/>
            <person name="Winkler M.E."/>
        </authorList>
    </citation>
    <scope>NUCLEOTIDE SEQUENCE</scope>
</reference>
<dbReference type="FunFam" id="3.40.50.720:FF:000311">
    <property type="entry name" value="Ornithine cyclodeaminase"/>
    <property type="match status" value="1"/>
</dbReference>